<protein>
    <submittedName>
        <fullName evidence="1">Uncharacterized protein</fullName>
    </submittedName>
</protein>
<evidence type="ECO:0000313" key="2">
    <source>
        <dbReference type="Proteomes" id="UP000296049"/>
    </source>
</evidence>
<gene>
    <name evidence="1" type="ORF">Anapl_07860</name>
</gene>
<name>R0KN01_ANAPL</name>
<dbReference type="EMBL" id="KB744699">
    <property type="protein sequence ID" value="EOA94583.1"/>
    <property type="molecule type" value="Genomic_DNA"/>
</dbReference>
<accession>R0KN01</accession>
<proteinExistence type="predicted"/>
<organism evidence="1 2">
    <name type="scientific">Anas platyrhynchos</name>
    <name type="common">Mallard</name>
    <name type="synonym">Anas boschas</name>
    <dbReference type="NCBI Taxonomy" id="8839"/>
    <lineage>
        <taxon>Eukaryota</taxon>
        <taxon>Metazoa</taxon>
        <taxon>Chordata</taxon>
        <taxon>Craniata</taxon>
        <taxon>Vertebrata</taxon>
        <taxon>Euteleostomi</taxon>
        <taxon>Archelosauria</taxon>
        <taxon>Archosauria</taxon>
        <taxon>Dinosauria</taxon>
        <taxon>Saurischia</taxon>
        <taxon>Theropoda</taxon>
        <taxon>Coelurosauria</taxon>
        <taxon>Aves</taxon>
        <taxon>Neognathae</taxon>
        <taxon>Galloanserae</taxon>
        <taxon>Anseriformes</taxon>
        <taxon>Anatidae</taxon>
        <taxon>Anatinae</taxon>
        <taxon>Anas</taxon>
    </lineage>
</organism>
<dbReference type="Proteomes" id="UP000296049">
    <property type="component" value="Unassembled WGS sequence"/>
</dbReference>
<evidence type="ECO:0000313" key="1">
    <source>
        <dbReference type="EMBL" id="EOA94583.1"/>
    </source>
</evidence>
<reference evidence="2" key="1">
    <citation type="journal article" date="2013" name="Nat. Genet.">
        <title>The duck genome and transcriptome provide insight into an avian influenza virus reservoir species.</title>
        <authorList>
            <person name="Huang Y."/>
            <person name="Li Y."/>
            <person name="Burt D.W."/>
            <person name="Chen H."/>
            <person name="Zhang Y."/>
            <person name="Qian W."/>
            <person name="Kim H."/>
            <person name="Gan S."/>
            <person name="Zhao Y."/>
            <person name="Li J."/>
            <person name="Yi K."/>
            <person name="Feng H."/>
            <person name="Zhu P."/>
            <person name="Li B."/>
            <person name="Liu Q."/>
            <person name="Fairley S."/>
            <person name="Magor K.E."/>
            <person name="Du Z."/>
            <person name="Hu X."/>
            <person name="Goodman L."/>
            <person name="Tafer H."/>
            <person name="Vignal A."/>
            <person name="Lee T."/>
            <person name="Kim K.W."/>
            <person name="Sheng Z."/>
            <person name="An Y."/>
            <person name="Searle S."/>
            <person name="Herrero J."/>
            <person name="Groenen M.A."/>
            <person name="Crooijmans R.P."/>
            <person name="Faraut T."/>
            <person name="Cai Q."/>
            <person name="Webster R.G."/>
            <person name="Aldridge J.R."/>
            <person name="Warren W.C."/>
            <person name="Bartschat S."/>
            <person name="Kehr S."/>
            <person name="Marz M."/>
            <person name="Stadler P.F."/>
            <person name="Smith J."/>
            <person name="Kraus R.H."/>
            <person name="Zhao Y."/>
            <person name="Ren L."/>
            <person name="Fei J."/>
            <person name="Morisson M."/>
            <person name="Kaiser P."/>
            <person name="Griffin D.K."/>
            <person name="Rao M."/>
            <person name="Pitel F."/>
            <person name="Wang J."/>
            <person name="Li N."/>
        </authorList>
    </citation>
    <scope>NUCLEOTIDE SEQUENCE [LARGE SCALE GENOMIC DNA]</scope>
</reference>
<sequence length="177" mass="17848">MVSPTVQSQGSGVASTPAGPHSSCIPTLAIAGSSSAGALPGQEREAGEGCCLANHSFILALPPANALISPPQPTKISHPSPGQTEIQGNPVAVLQGADAVFQPLQALHGNNLTLHHQSPVMCATCALSPPGMATMVHSAPAPHLARGWSWVHGGNGAAPLHLLAASCLIPARSNVRR</sequence>
<keyword evidence="2" id="KW-1185">Reference proteome</keyword>
<dbReference type="AlphaFoldDB" id="R0KN01"/>